<dbReference type="EMBL" id="JARGYC010000002">
    <property type="protein sequence ID" value="MDF0599340.1"/>
    <property type="molecule type" value="Genomic_DNA"/>
</dbReference>
<proteinExistence type="predicted"/>
<evidence type="ECO:0000313" key="1">
    <source>
        <dbReference type="EMBL" id="MDF0599340.1"/>
    </source>
</evidence>
<dbReference type="SUPFAM" id="SSF47226">
    <property type="entry name" value="Histidine-containing phosphotransfer domain, HPT domain"/>
    <property type="match status" value="1"/>
</dbReference>
<accession>A0AAE3NQZ8</accession>
<gene>
    <name evidence="1" type="ORF">P1J78_01215</name>
</gene>
<dbReference type="RefSeq" id="WP_275565484.1">
    <property type="nucleotide sequence ID" value="NZ_JARGYC010000002.1"/>
</dbReference>
<evidence type="ECO:0000313" key="2">
    <source>
        <dbReference type="Proteomes" id="UP001220964"/>
    </source>
</evidence>
<dbReference type="Proteomes" id="UP001220964">
    <property type="component" value="Unassembled WGS sequence"/>
</dbReference>
<reference evidence="1" key="1">
    <citation type="submission" date="2023-03" db="EMBL/GenBank/DDBJ databases">
        <title>Multiphase analysis and comparison of six strains from genera Psychromarinibacter, Lutimaribacter, and Maritimibacter, including a novel species: Psychromarinibacter sediminicola sp. nov.</title>
        <authorList>
            <person name="Wang Y.-H."/>
            <person name="Ye M.-Q."/>
            <person name="Du Z.-J."/>
        </authorList>
    </citation>
    <scope>NUCLEOTIDE SEQUENCE</scope>
    <source>
        <strain evidence="1">C21-152</strain>
    </source>
</reference>
<protein>
    <submittedName>
        <fullName evidence="1">Uncharacterized protein</fullName>
    </submittedName>
</protein>
<sequence length="125" mass="13477">MQVCKLQPLEAVGLEYEQLERFWRRLGPETGELALGAAMEDIALMMHEAQMAWQLGDRPALRRCAAGLRGAADRLGMPLLCVVAGDVLTLCDDGDASALAATVARLQRVGERSLCAVWDAQVPVG</sequence>
<dbReference type="InterPro" id="IPR036641">
    <property type="entry name" value="HPT_dom_sf"/>
</dbReference>
<keyword evidence="2" id="KW-1185">Reference proteome</keyword>
<dbReference type="AlphaFoldDB" id="A0AAE3NQZ8"/>
<name>A0AAE3NQZ8_9RHOB</name>
<dbReference type="GO" id="GO:0000160">
    <property type="term" value="P:phosphorelay signal transduction system"/>
    <property type="evidence" value="ECO:0007669"/>
    <property type="project" value="InterPro"/>
</dbReference>
<organism evidence="1 2">
    <name type="scientific">Psychromarinibacter sediminicola</name>
    <dbReference type="NCBI Taxonomy" id="3033385"/>
    <lineage>
        <taxon>Bacteria</taxon>
        <taxon>Pseudomonadati</taxon>
        <taxon>Pseudomonadota</taxon>
        <taxon>Alphaproteobacteria</taxon>
        <taxon>Rhodobacterales</taxon>
        <taxon>Paracoccaceae</taxon>
        <taxon>Psychromarinibacter</taxon>
    </lineage>
</organism>
<comment type="caution">
    <text evidence="1">The sequence shown here is derived from an EMBL/GenBank/DDBJ whole genome shotgun (WGS) entry which is preliminary data.</text>
</comment>